<sequence length="82" mass="8894">MQQYNAISSSPSTDPAYDYSVILRNLKPLGVDMANPVDRQKLAVAYLGDKCPNGKIVSETALKTTMPGLGPSDMDYAVRLKC</sequence>
<evidence type="ECO:0000313" key="1">
    <source>
        <dbReference type="EMBL" id="KAB0676569.1"/>
    </source>
</evidence>
<name>A0A7V7PKV4_9HYPH</name>
<comment type="caution">
    <text evidence="1">The sequence shown here is derived from an EMBL/GenBank/DDBJ whole genome shotgun (WGS) entry which is preliminary data.</text>
</comment>
<reference evidence="1 2" key="1">
    <citation type="submission" date="2019-09" db="EMBL/GenBank/DDBJ databases">
        <title>YIM 132180 draft genome.</title>
        <authorList>
            <person name="Zhang K."/>
        </authorList>
    </citation>
    <scope>NUCLEOTIDE SEQUENCE [LARGE SCALE GENOMIC DNA]</scope>
    <source>
        <strain evidence="1 2">YIM 132180</strain>
    </source>
</reference>
<dbReference type="Proteomes" id="UP000432089">
    <property type="component" value="Unassembled WGS sequence"/>
</dbReference>
<protein>
    <submittedName>
        <fullName evidence="1">Uncharacterized protein</fullName>
    </submittedName>
</protein>
<accession>A0A7V7PKV4</accession>
<organism evidence="1 2">
    <name type="scientific">Plantimonas leprariae</name>
    <dbReference type="NCBI Taxonomy" id="2615207"/>
    <lineage>
        <taxon>Bacteria</taxon>
        <taxon>Pseudomonadati</taxon>
        <taxon>Pseudomonadota</taxon>
        <taxon>Alphaproteobacteria</taxon>
        <taxon>Hyphomicrobiales</taxon>
        <taxon>Aurantimonadaceae</taxon>
        <taxon>Plantimonas</taxon>
    </lineage>
</organism>
<gene>
    <name evidence="1" type="ORF">F6X38_21020</name>
</gene>
<dbReference type="EMBL" id="VZDO01000022">
    <property type="protein sequence ID" value="KAB0676569.1"/>
    <property type="molecule type" value="Genomic_DNA"/>
</dbReference>
<dbReference type="RefSeq" id="WP_150973279.1">
    <property type="nucleotide sequence ID" value="NZ_VZDO01000022.1"/>
</dbReference>
<dbReference type="AlphaFoldDB" id="A0A7V7PKV4"/>
<proteinExistence type="predicted"/>
<keyword evidence="2" id="KW-1185">Reference proteome</keyword>
<evidence type="ECO:0000313" key="2">
    <source>
        <dbReference type="Proteomes" id="UP000432089"/>
    </source>
</evidence>